<keyword evidence="3" id="KW-1185">Reference proteome</keyword>
<dbReference type="AlphaFoldDB" id="A0A9P5EMH3"/>
<proteinExistence type="predicted"/>
<accession>A0A9P5EMH3</accession>
<evidence type="ECO:0000313" key="3">
    <source>
        <dbReference type="Proteomes" id="UP000711996"/>
    </source>
</evidence>
<feature type="compositionally biased region" description="Polar residues" evidence="1">
    <location>
        <begin position="25"/>
        <end position="34"/>
    </location>
</feature>
<name>A0A9P5EMH3_COLSI</name>
<dbReference type="EMBL" id="QPMT01000033">
    <property type="protein sequence ID" value="KAF4854533.1"/>
    <property type="molecule type" value="Genomic_DNA"/>
</dbReference>
<gene>
    <name evidence="2" type="ORF">CGCSCA2_v009493</name>
</gene>
<dbReference type="Proteomes" id="UP000711996">
    <property type="component" value="Unassembled WGS sequence"/>
</dbReference>
<organism evidence="2 3">
    <name type="scientific">Colletotrichum siamense</name>
    <name type="common">Anthracnose fungus</name>
    <dbReference type="NCBI Taxonomy" id="690259"/>
    <lineage>
        <taxon>Eukaryota</taxon>
        <taxon>Fungi</taxon>
        <taxon>Dikarya</taxon>
        <taxon>Ascomycota</taxon>
        <taxon>Pezizomycotina</taxon>
        <taxon>Sordariomycetes</taxon>
        <taxon>Hypocreomycetidae</taxon>
        <taxon>Glomerellales</taxon>
        <taxon>Glomerellaceae</taxon>
        <taxon>Colletotrichum</taxon>
        <taxon>Colletotrichum gloeosporioides species complex</taxon>
    </lineage>
</organism>
<evidence type="ECO:0000256" key="1">
    <source>
        <dbReference type="SAM" id="MobiDB-lite"/>
    </source>
</evidence>
<protein>
    <submittedName>
        <fullName evidence="2">Uncharacterized protein</fullName>
    </submittedName>
</protein>
<feature type="region of interest" description="Disordered" evidence="1">
    <location>
        <begin position="1"/>
        <end position="34"/>
    </location>
</feature>
<sequence>METRQDSERGAGSAQTLEGKRSDTSGKSLFSGRNQNSCASIRVPQWLGLLLFELLYRRNARLAVNECWRLEHGELGGQLRKLRRLQRYPGRDMAA</sequence>
<comment type="caution">
    <text evidence="2">The sequence shown here is derived from an EMBL/GenBank/DDBJ whole genome shotgun (WGS) entry which is preliminary data.</text>
</comment>
<evidence type="ECO:0000313" key="2">
    <source>
        <dbReference type="EMBL" id="KAF4854533.1"/>
    </source>
</evidence>
<reference evidence="2" key="1">
    <citation type="submission" date="2019-06" db="EMBL/GenBank/DDBJ databases">
        <authorList>
            <person name="Gan P."/>
            <person name="Shirasu K."/>
        </authorList>
    </citation>
    <scope>NUCLEOTIDE SEQUENCE [LARGE SCALE GENOMIC DNA]</scope>
    <source>
        <strain evidence="2">CAD2</strain>
    </source>
</reference>